<comment type="caution">
    <text evidence="2">The sequence shown here is derived from an EMBL/GenBank/DDBJ whole genome shotgun (WGS) entry which is preliminary data.</text>
</comment>
<dbReference type="EMBL" id="MASR01000001">
    <property type="protein sequence ID" value="OFE13532.1"/>
    <property type="molecule type" value="Genomic_DNA"/>
</dbReference>
<keyword evidence="1" id="KW-0472">Membrane</keyword>
<dbReference type="Proteomes" id="UP000175669">
    <property type="component" value="Unassembled WGS sequence"/>
</dbReference>
<evidence type="ECO:0000313" key="2">
    <source>
        <dbReference type="EMBL" id="OFE13532.1"/>
    </source>
</evidence>
<name>A0A1E8CMM4_9GAMM</name>
<dbReference type="AlphaFoldDB" id="A0A1E8CMM4"/>
<feature type="transmembrane region" description="Helical" evidence="1">
    <location>
        <begin position="188"/>
        <end position="205"/>
    </location>
</feature>
<protein>
    <submittedName>
        <fullName evidence="2">Uncharacterized protein</fullName>
    </submittedName>
</protein>
<dbReference type="RefSeq" id="WP_070117749.1">
    <property type="nucleotide sequence ID" value="NZ_MASR01000001.1"/>
</dbReference>
<gene>
    <name evidence="2" type="ORF">PHACT_10605</name>
</gene>
<dbReference type="STRING" id="1524254.PHACT_10605"/>
<evidence type="ECO:0000313" key="3">
    <source>
        <dbReference type="Proteomes" id="UP000175669"/>
    </source>
</evidence>
<sequence length="222" mass="24806">MTSLFTLIKILNAPRLSGTQLLLTALLLFACLPGTSRPAYGHGSVVDEGDACVIQFGFYSAHFSIFQPGTSDHDNFCEDIPNAGDSVFIMEYRHDSMRQVPLEFRLMRNNSELGRFIRWQDIDAMPASELSADTVFLESLPPQPDGVARVMHRFDATGDYIGIVSIPHPSEDILYHAVFPFRVGASAWSNWPWGLPVLALLWFVIRRARNRVSTSGGHHETV</sequence>
<proteinExistence type="predicted"/>
<accession>A0A1E8CMM4</accession>
<evidence type="ECO:0000256" key="1">
    <source>
        <dbReference type="SAM" id="Phobius"/>
    </source>
</evidence>
<dbReference type="OrthoDB" id="7061854at2"/>
<keyword evidence="1" id="KW-0812">Transmembrane</keyword>
<keyword evidence="1" id="KW-1133">Transmembrane helix</keyword>
<keyword evidence="3" id="KW-1185">Reference proteome</keyword>
<reference evidence="3" key="1">
    <citation type="submission" date="2016-07" db="EMBL/GenBank/DDBJ databases">
        <authorList>
            <person name="Florea S."/>
            <person name="Webb J.S."/>
            <person name="Jaromczyk J."/>
            <person name="Schardl C.L."/>
        </authorList>
    </citation>
    <scope>NUCLEOTIDE SEQUENCE [LARGE SCALE GENOMIC DNA]</scope>
    <source>
        <strain evidence="3">KCTC 42131</strain>
    </source>
</reference>
<organism evidence="2 3">
    <name type="scientific">Pseudohongiella acticola</name>
    <dbReference type="NCBI Taxonomy" id="1524254"/>
    <lineage>
        <taxon>Bacteria</taxon>
        <taxon>Pseudomonadati</taxon>
        <taxon>Pseudomonadota</taxon>
        <taxon>Gammaproteobacteria</taxon>
        <taxon>Pseudomonadales</taxon>
        <taxon>Pseudohongiellaceae</taxon>
        <taxon>Pseudohongiella</taxon>
    </lineage>
</organism>